<gene>
    <name evidence="1" type="ORF">SAY87_025775</name>
</gene>
<dbReference type="AlphaFoldDB" id="A0AAN7JKP4"/>
<keyword evidence="2" id="KW-1185">Reference proteome</keyword>
<organism evidence="1 2">
    <name type="scientific">Trapa incisa</name>
    <dbReference type="NCBI Taxonomy" id="236973"/>
    <lineage>
        <taxon>Eukaryota</taxon>
        <taxon>Viridiplantae</taxon>
        <taxon>Streptophyta</taxon>
        <taxon>Embryophyta</taxon>
        <taxon>Tracheophyta</taxon>
        <taxon>Spermatophyta</taxon>
        <taxon>Magnoliopsida</taxon>
        <taxon>eudicotyledons</taxon>
        <taxon>Gunneridae</taxon>
        <taxon>Pentapetalae</taxon>
        <taxon>rosids</taxon>
        <taxon>malvids</taxon>
        <taxon>Myrtales</taxon>
        <taxon>Lythraceae</taxon>
        <taxon>Trapa</taxon>
    </lineage>
</organism>
<comment type="caution">
    <text evidence="1">The sequence shown here is derived from an EMBL/GenBank/DDBJ whole genome shotgun (WGS) entry which is preliminary data.</text>
</comment>
<reference evidence="1 2" key="1">
    <citation type="journal article" date="2023" name="Hortic Res">
        <title>Pangenome of water caltrop reveals structural variations and asymmetric subgenome divergence after allopolyploidization.</title>
        <authorList>
            <person name="Zhang X."/>
            <person name="Chen Y."/>
            <person name="Wang L."/>
            <person name="Yuan Y."/>
            <person name="Fang M."/>
            <person name="Shi L."/>
            <person name="Lu R."/>
            <person name="Comes H.P."/>
            <person name="Ma Y."/>
            <person name="Chen Y."/>
            <person name="Huang G."/>
            <person name="Zhou Y."/>
            <person name="Zheng Z."/>
            <person name="Qiu Y."/>
        </authorList>
    </citation>
    <scope>NUCLEOTIDE SEQUENCE [LARGE SCALE GENOMIC DNA]</scope>
    <source>
        <tissue evidence="1">Roots</tissue>
    </source>
</reference>
<dbReference type="Proteomes" id="UP001345219">
    <property type="component" value="Chromosome 20"/>
</dbReference>
<name>A0AAN7JKP4_9MYRT</name>
<evidence type="ECO:0000313" key="1">
    <source>
        <dbReference type="EMBL" id="KAK4746738.1"/>
    </source>
</evidence>
<sequence>MRYMPYSRNVACLPRVQKKAAGEKKTEWLSALPTCPLLLCPSGTSSMECALQHKNIGIGDLSIDGSYPCVSCSKAYGILGRLQCGGLHYQGGVLSKIHDTVQSHIDQQEWKVVCTVVLTMSDDPSSLAGQLMGLKSCPSRVSKPDSAVARTKHNRFEGRVVGQFFPTGQIIQVRALSGDDQEARPFMWREFNLMPNMT</sequence>
<proteinExistence type="predicted"/>
<protein>
    <submittedName>
        <fullName evidence="1">Uncharacterized protein</fullName>
    </submittedName>
</protein>
<evidence type="ECO:0000313" key="2">
    <source>
        <dbReference type="Proteomes" id="UP001345219"/>
    </source>
</evidence>
<dbReference type="EMBL" id="JAXIOK010000020">
    <property type="protein sequence ID" value="KAK4746738.1"/>
    <property type="molecule type" value="Genomic_DNA"/>
</dbReference>
<accession>A0AAN7JKP4</accession>